<protein>
    <submittedName>
        <fullName evidence="2">Uncharacterized protein</fullName>
    </submittedName>
</protein>
<name>A0A426WZ84_ENSVE</name>
<dbReference type="EMBL" id="AMZH03031612">
    <property type="protein sequence ID" value="RRT32532.1"/>
    <property type="molecule type" value="Genomic_DNA"/>
</dbReference>
<gene>
    <name evidence="2" type="ORF">B296_00048748</name>
</gene>
<keyword evidence="1" id="KW-0472">Membrane</keyword>
<evidence type="ECO:0000313" key="3">
    <source>
        <dbReference type="Proteomes" id="UP000287651"/>
    </source>
</evidence>
<sequence length="214" mass="24462">MRTYTVRDKIMRMYDQELLGFTLVYVTIRRRAMDSRSECHGTVETGLSCVRGIANSKDSELMQRLVHGRQSVRGHPKKMEHGAKARSFPWTEVKGINPCRGKSGIMSFHGFFILMGQTYLASVAIRVVMNKRCIAEIVLVGDRGPGSRQYCTNSSEVRGLHELQGDGLSRAMLRPGVTQEWVYESELLRERTKNRRWRRLYDVLAEATHGEVIV</sequence>
<feature type="transmembrane region" description="Helical" evidence="1">
    <location>
        <begin position="110"/>
        <end position="129"/>
    </location>
</feature>
<accession>A0A426WZ84</accession>
<comment type="caution">
    <text evidence="2">The sequence shown here is derived from an EMBL/GenBank/DDBJ whole genome shotgun (WGS) entry which is preliminary data.</text>
</comment>
<evidence type="ECO:0000313" key="2">
    <source>
        <dbReference type="EMBL" id="RRT32532.1"/>
    </source>
</evidence>
<dbReference type="Proteomes" id="UP000287651">
    <property type="component" value="Unassembled WGS sequence"/>
</dbReference>
<reference evidence="2 3" key="1">
    <citation type="journal article" date="2014" name="Agronomy (Basel)">
        <title>A Draft Genome Sequence for Ensete ventricosum, the Drought-Tolerant Tree Against Hunger.</title>
        <authorList>
            <person name="Harrison J."/>
            <person name="Moore K.A."/>
            <person name="Paszkiewicz K."/>
            <person name="Jones T."/>
            <person name="Grant M."/>
            <person name="Ambacheew D."/>
            <person name="Muzemil S."/>
            <person name="Studholme D.J."/>
        </authorList>
    </citation>
    <scope>NUCLEOTIDE SEQUENCE [LARGE SCALE GENOMIC DNA]</scope>
</reference>
<keyword evidence="1" id="KW-1133">Transmembrane helix</keyword>
<evidence type="ECO:0000256" key="1">
    <source>
        <dbReference type="SAM" id="Phobius"/>
    </source>
</evidence>
<keyword evidence="1" id="KW-0812">Transmembrane</keyword>
<dbReference type="AlphaFoldDB" id="A0A426WZ84"/>
<proteinExistence type="predicted"/>
<organism evidence="2 3">
    <name type="scientific">Ensete ventricosum</name>
    <name type="common">Abyssinian banana</name>
    <name type="synonym">Musa ensete</name>
    <dbReference type="NCBI Taxonomy" id="4639"/>
    <lineage>
        <taxon>Eukaryota</taxon>
        <taxon>Viridiplantae</taxon>
        <taxon>Streptophyta</taxon>
        <taxon>Embryophyta</taxon>
        <taxon>Tracheophyta</taxon>
        <taxon>Spermatophyta</taxon>
        <taxon>Magnoliopsida</taxon>
        <taxon>Liliopsida</taxon>
        <taxon>Zingiberales</taxon>
        <taxon>Musaceae</taxon>
        <taxon>Ensete</taxon>
    </lineage>
</organism>